<sequence>MAKATISGYSRFGKFPAPCVSAAETGRESVRIGHSQRSVSSLSLAHRALRTPNAVKFITHSFIAGLQRKPPMRKCVR</sequence>
<evidence type="ECO:0000313" key="1">
    <source>
        <dbReference type="EMBL" id="KAK7127349.1"/>
    </source>
</evidence>
<dbReference type="Proteomes" id="UP001364617">
    <property type="component" value="Unassembled WGS sequence"/>
</dbReference>
<reference evidence="1 2" key="1">
    <citation type="submission" date="2024-02" db="EMBL/GenBank/DDBJ databases">
        <title>Chromosome-level genome assembly of the Eurasian Minnow (Phoxinus phoxinus).</title>
        <authorList>
            <person name="Oriowo T.O."/>
            <person name="Martin S."/>
            <person name="Stange M."/>
            <person name="Chrysostomakis Y."/>
            <person name="Brown T."/>
            <person name="Winkler S."/>
            <person name="Kukowka S."/>
            <person name="Myers E.W."/>
            <person name="Bohne A."/>
        </authorList>
    </citation>
    <scope>NUCLEOTIDE SEQUENCE [LARGE SCALE GENOMIC DNA]</scope>
    <source>
        <strain evidence="1">ZFMK-TIS-60720</strain>
        <tissue evidence="1">Whole Organism</tissue>
    </source>
</reference>
<dbReference type="AlphaFoldDB" id="A0AAN9C8P6"/>
<proteinExistence type="predicted"/>
<keyword evidence="2" id="KW-1185">Reference proteome</keyword>
<gene>
    <name evidence="1" type="ORF">R3I93_020054</name>
</gene>
<name>A0AAN9C8P6_9TELE</name>
<organism evidence="1 2">
    <name type="scientific">Phoxinus phoxinus</name>
    <name type="common">Eurasian minnow</name>
    <dbReference type="NCBI Taxonomy" id="58324"/>
    <lineage>
        <taxon>Eukaryota</taxon>
        <taxon>Metazoa</taxon>
        <taxon>Chordata</taxon>
        <taxon>Craniata</taxon>
        <taxon>Vertebrata</taxon>
        <taxon>Euteleostomi</taxon>
        <taxon>Actinopterygii</taxon>
        <taxon>Neopterygii</taxon>
        <taxon>Teleostei</taxon>
        <taxon>Ostariophysi</taxon>
        <taxon>Cypriniformes</taxon>
        <taxon>Leuciscidae</taxon>
        <taxon>Phoxininae</taxon>
        <taxon>Phoxinus</taxon>
    </lineage>
</organism>
<dbReference type="EMBL" id="JAYKXH010000022">
    <property type="protein sequence ID" value="KAK7127349.1"/>
    <property type="molecule type" value="Genomic_DNA"/>
</dbReference>
<accession>A0AAN9C8P6</accession>
<comment type="caution">
    <text evidence="1">The sequence shown here is derived from an EMBL/GenBank/DDBJ whole genome shotgun (WGS) entry which is preliminary data.</text>
</comment>
<evidence type="ECO:0000313" key="2">
    <source>
        <dbReference type="Proteomes" id="UP001364617"/>
    </source>
</evidence>
<protein>
    <submittedName>
        <fullName evidence="1">Uncharacterized protein</fullName>
    </submittedName>
</protein>